<reference evidence="3 4" key="1">
    <citation type="submission" date="2016-06" db="EMBL/GenBank/DDBJ databases">
        <title>Respiratory ammonification of nitrate coupled to the oxidation of elemental sulfur in deep-sea autotrophic thermophilic bacteria.</title>
        <authorList>
            <person name="Slobodkina G.B."/>
            <person name="Mardanov A.V."/>
            <person name="Ravin N.V."/>
            <person name="Frolova A.A."/>
            <person name="Viryasiv M.B."/>
            <person name="Chernyh N.A."/>
            <person name="Bonch-Osmolovskaya E.A."/>
            <person name="Slobodkin A.I."/>
        </authorList>
    </citation>
    <scope>NUCLEOTIDE SEQUENCE [LARGE SCALE GENOMIC DNA]</scope>
    <source>
        <strain evidence="3 4">S69</strain>
    </source>
</reference>
<gene>
    <name evidence="3" type="ORF">DBT_2170</name>
</gene>
<keyword evidence="1" id="KW-1133">Transmembrane helix</keyword>
<dbReference type="Proteomes" id="UP000093080">
    <property type="component" value="Unassembled WGS sequence"/>
</dbReference>
<dbReference type="SMART" id="SM00014">
    <property type="entry name" value="acidPPc"/>
    <property type="match status" value="1"/>
</dbReference>
<feature type="transmembrane region" description="Helical" evidence="1">
    <location>
        <begin position="29"/>
        <end position="48"/>
    </location>
</feature>
<evidence type="ECO:0000259" key="2">
    <source>
        <dbReference type="SMART" id="SM00014"/>
    </source>
</evidence>
<keyword evidence="1" id="KW-0812">Transmembrane</keyword>
<dbReference type="Pfam" id="PF01569">
    <property type="entry name" value="PAP2"/>
    <property type="match status" value="1"/>
</dbReference>
<keyword evidence="4" id="KW-1185">Reference proteome</keyword>
<evidence type="ECO:0000313" key="3">
    <source>
        <dbReference type="EMBL" id="OCC14441.1"/>
    </source>
</evidence>
<dbReference type="AlphaFoldDB" id="A0A1B9F3V2"/>
<keyword evidence="1" id="KW-0472">Membrane</keyword>
<feature type="transmembrane region" description="Helical" evidence="1">
    <location>
        <begin position="7"/>
        <end position="23"/>
    </location>
</feature>
<feature type="transmembrane region" description="Helical" evidence="1">
    <location>
        <begin position="138"/>
        <end position="156"/>
    </location>
</feature>
<dbReference type="InterPro" id="IPR000326">
    <property type="entry name" value="PAP2/HPO"/>
</dbReference>
<evidence type="ECO:0000256" key="1">
    <source>
        <dbReference type="SAM" id="Phobius"/>
    </source>
</evidence>
<dbReference type="SUPFAM" id="SSF48317">
    <property type="entry name" value="Acid phosphatase/Vanadium-dependent haloperoxidase"/>
    <property type="match status" value="1"/>
</dbReference>
<feature type="domain" description="Phosphatidic acid phosphatase type 2/haloperoxidase" evidence="2">
    <location>
        <begin position="30"/>
        <end position="153"/>
    </location>
</feature>
<feature type="transmembrane region" description="Helical" evidence="1">
    <location>
        <begin position="111"/>
        <end position="132"/>
    </location>
</feature>
<name>A0A1B9F3V2_9BACT</name>
<dbReference type="EMBL" id="MAGO01000012">
    <property type="protein sequence ID" value="OCC14441.1"/>
    <property type="molecule type" value="Genomic_DNA"/>
</dbReference>
<dbReference type="PATRIC" id="fig|1156395.6.peg.2196"/>
<sequence>MSDFKTISPILFIFFIWLLIKGTKRDRLFLIFLIIGVILTDAICARILKPLIGRPRPYLSLDHVILLKHGLYKVTNAKTALATMKMSLSWPSCHSSNVSFFGVFTALEYRWAAIAACIVIFLVSYSRIYLGAHYPSDVIGGILFGTAFAFLLRKIFTKISS</sequence>
<comment type="caution">
    <text evidence="3">The sequence shown here is derived from an EMBL/GenBank/DDBJ whole genome shotgun (WGS) entry which is preliminary data.</text>
</comment>
<protein>
    <submittedName>
        <fullName evidence="3">Phosphoesterase, PA-phosphatase related</fullName>
    </submittedName>
</protein>
<proteinExistence type="predicted"/>
<dbReference type="PANTHER" id="PTHR14969:SF13">
    <property type="entry name" value="AT30094P"/>
    <property type="match status" value="1"/>
</dbReference>
<dbReference type="PANTHER" id="PTHR14969">
    <property type="entry name" value="SPHINGOSINE-1-PHOSPHATE PHOSPHOHYDROLASE"/>
    <property type="match status" value="1"/>
</dbReference>
<dbReference type="InterPro" id="IPR036938">
    <property type="entry name" value="PAP2/HPO_sf"/>
</dbReference>
<evidence type="ECO:0000313" key="4">
    <source>
        <dbReference type="Proteomes" id="UP000093080"/>
    </source>
</evidence>
<accession>A0A1B9F3V2</accession>
<dbReference type="Gene3D" id="1.20.144.10">
    <property type="entry name" value="Phosphatidic acid phosphatase type 2/haloperoxidase"/>
    <property type="match status" value="1"/>
</dbReference>
<organism evidence="3 4">
    <name type="scientific">Dissulfuribacter thermophilus</name>
    <dbReference type="NCBI Taxonomy" id="1156395"/>
    <lineage>
        <taxon>Bacteria</taxon>
        <taxon>Pseudomonadati</taxon>
        <taxon>Thermodesulfobacteriota</taxon>
        <taxon>Dissulfuribacteria</taxon>
        <taxon>Dissulfuribacterales</taxon>
        <taxon>Dissulfuribacteraceae</taxon>
        <taxon>Dissulfuribacter</taxon>
    </lineage>
</organism>
<dbReference type="STRING" id="1156395.DBT_2170"/>